<dbReference type="EMBL" id="CM026430">
    <property type="protein sequence ID" value="KAG0561140.1"/>
    <property type="molecule type" value="Genomic_DNA"/>
</dbReference>
<proteinExistence type="predicted"/>
<keyword evidence="3" id="KW-1185">Reference proteome</keyword>
<evidence type="ECO:0000313" key="2">
    <source>
        <dbReference type="EMBL" id="KAG0561140.1"/>
    </source>
</evidence>
<organism evidence="2 3">
    <name type="scientific">Ceratodon purpureus</name>
    <name type="common">Fire moss</name>
    <name type="synonym">Dicranum purpureum</name>
    <dbReference type="NCBI Taxonomy" id="3225"/>
    <lineage>
        <taxon>Eukaryota</taxon>
        <taxon>Viridiplantae</taxon>
        <taxon>Streptophyta</taxon>
        <taxon>Embryophyta</taxon>
        <taxon>Bryophyta</taxon>
        <taxon>Bryophytina</taxon>
        <taxon>Bryopsida</taxon>
        <taxon>Dicranidae</taxon>
        <taxon>Pseudoditrichales</taxon>
        <taxon>Ditrichaceae</taxon>
        <taxon>Ceratodon</taxon>
    </lineage>
</organism>
<accession>A0A8T0GQ46</accession>
<feature type="signal peptide" evidence="1">
    <location>
        <begin position="1"/>
        <end position="24"/>
    </location>
</feature>
<name>A0A8T0GQ46_CERPU</name>
<evidence type="ECO:0000313" key="3">
    <source>
        <dbReference type="Proteomes" id="UP000822688"/>
    </source>
</evidence>
<evidence type="ECO:0008006" key="4">
    <source>
        <dbReference type="Google" id="ProtNLM"/>
    </source>
</evidence>
<reference evidence="2" key="1">
    <citation type="submission" date="2020-06" db="EMBL/GenBank/DDBJ databases">
        <title>WGS assembly of Ceratodon purpureus strain R40.</title>
        <authorList>
            <person name="Carey S.B."/>
            <person name="Jenkins J."/>
            <person name="Shu S."/>
            <person name="Lovell J.T."/>
            <person name="Sreedasyam A."/>
            <person name="Maumus F."/>
            <person name="Tiley G.P."/>
            <person name="Fernandez-Pozo N."/>
            <person name="Barry K."/>
            <person name="Chen C."/>
            <person name="Wang M."/>
            <person name="Lipzen A."/>
            <person name="Daum C."/>
            <person name="Saski C.A."/>
            <person name="Payton A.C."/>
            <person name="Mcbreen J.C."/>
            <person name="Conrad R.E."/>
            <person name="Kollar L.M."/>
            <person name="Olsson S."/>
            <person name="Huttunen S."/>
            <person name="Landis J.B."/>
            <person name="Wickett N.J."/>
            <person name="Johnson M.G."/>
            <person name="Rensing S.A."/>
            <person name="Grimwood J."/>
            <person name="Schmutz J."/>
            <person name="Mcdaniel S.F."/>
        </authorList>
    </citation>
    <scope>NUCLEOTIDE SEQUENCE</scope>
    <source>
        <strain evidence="2">R40</strain>
    </source>
</reference>
<protein>
    <recommendedName>
        <fullName evidence="4">Secreted protein</fullName>
    </recommendedName>
</protein>
<evidence type="ECO:0000256" key="1">
    <source>
        <dbReference type="SAM" id="SignalP"/>
    </source>
</evidence>
<dbReference type="Proteomes" id="UP000822688">
    <property type="component" value="Chromosome 9"/>
</dbReference>
<dbReference type="AlphaFoldDB" id="A0A8T0GQ46"/>
<comment type="caution">
    <text evidence="2">The sequence shown here is derived from an EMBL/GenBank/DDBJ whole genome shotgun (WGS) entry which is preliminary data.</text>
</comment>
<sequence>MSFGSFWFMFCIVVGVLCERGALAELCAERHQHTVSISAAQIVSSDLPTSPCSRERRD</sequence>
<feature type="chain" id="PRO_5035921585" description="Secreted protein" evidence="1">
    <location>
        <begin position="25"/>
        <end position="58"/>
    </location>
</feature>
<gene>
    <name evidence="2" type="ORF">KC19_9G040800</name>
</gene>
<keyword evidence="1" id="KW-0732">Signal</keyword>